<accession>A0A1C4YPJ8</accession>
<dbReference type="PANTHER" id="PTHR41287">
    <property type="match status" value="1"/>
</dbReference>
<dbReference type="STRING" id="262898.GA0070564_104267"/>
<dbReference type="AlphaFoldDB" id="A0A1C4YPJ8"/>
<proteinExistence type="predicted"/>
<sequence length="509" mass="55240">MTVVADAPPMLGCAEPRLWTPPLRELTPATSYGFAVVDFARDVLGMPLDPWQEWLVIHAGELLPDGRPRFRKLLVLVARQNGKTHLLTVLALFWLFVEKWSMVLGVSTMLEYAREAWASAVEIAQDVDELAAQLPEGNRPSAVKEGNNDVRLLTSHGTRYKIAAANRRAGRSLRIDRLIVDELREHQTRVVWNAAYNAMNARPYGQAWAISNMGDDTAVLLNELRESAVDFIETGDGDARLGLFEWSAPEECEVDDQAALAAANPNAGRRLHWDDLLGEARRVKKLGGGAEADFRCEVLCQQVPNLNPAIDPDSWRRCKDVGDLAAARGRLAACVDLTPDGTHATLAVAAVLEDDRVRVETVAEWSGPGAATALQRELPGWVERLKPKALGWFPAGPAAAVAAKLADRRKDGVTGWPPRGVTVAEIRGETTAVCMGLGKEVTAGTLAHSGQAMLDAQVGGAERLKRGDAWVFTRAGDKPVDAVYAVAGAAHLARTLPKLRKVSRRTHAG</sequence>
<protein>
    <submittedName>
        <fullName evidence="1">Phage Terminase</fullName>
    </submittedName>
</protein>
<dbReference type="InterPro" id="IPR005021">
    <property type="entry name" value="Terminase_largesu-like"/>
</dbReference>
<gene>
    <name evidence="1" type="ORF">GA0070564_104267</name>
</gene>
<evidence type="ECO:0000313" key="2">
    <source>
        <dbReference type="Proteomes" id="UP000199504"/>
    </source>
</evidence>
<dbReference type="Proteomes" id="UP000199504">
    <property type="component" value="Unassembled WGS sequence"/>
</dbReference>
<reference evidence="2" key="1">
    <citation type="submission" date="2016-06" db="EMBL/GenBank/DDBJ databases">
        <authorList>
            <person name="Varghese N."/>
            <person name="Submissions Spin"/>
        </authorList>
    </citation>
    <scope>NUCLEOTIDE SEQUENCE [LARGE SCALE GENOMIC DNA]</scope>
    <source>
        <strain evidence="2">DSM 44830</strain>
    </source>
</reference>
<dbReference type="RefSeq" id="WP_245670034.1">
    <property type="nucleotide sequence ID" value="NZ_FMCX01000004.1"/>
</dbReference>
<dbReference type="EMBL" id="FMCX01000004">
    <property type="protein sequence ID" value="SCF22683.1"/>
    <property type="molecule type" value="Genomic_DNA"/>
</dbReference>
<organism evidence="1 2">
    <name type="scientific">Micromonospora mirobrigensis</name>
    <dbReference type="NCBI Taxonomy" id="262898"/>
    <lineage>
        <taxon>Bacteria</taxon>
        <taxon>Bacillati</taxon>
        <taxon>Actinomycetota</taxon>
        <taxon>Actinomycetes</taxon>
        <taxon>Micromonosporales</taxon>
        <taxon>Micromonosporaceae</taxon>
        <taxon>Micromonospora</taxon>
    </lineage>
</organism>
<evidence type="ECO:0000313" key="1">
    <source>
        <dbReference type="EMBL" id="SCF22683.1"/>
    </source>
</evidence>
<name>A0A1C4YPJ8_9ACTN</name>
<dbReference type="Gene3D" id="3.40.50.300">
    <property type="entry name" value="P-loop containing nucleotide triphosphate hydrolases"/>
    <property type="match status" value="1"/>
</dbReference>
<keyword evidence="2" id="KW-1185">Reference proteome</keyword>
<dbReference type="InterPro" id="IPR027417">
    <property type="entry name" value="P-loop_NTPase"/>
</dbReference>
<dbReference type="PANTHER" id="PTHR41287:SF1">
    <property type="entry name" value="PROTEIN YMFN"/>
    <property type="match status" value="1"/>
</dbReference>